<accession>A0A9P7G1Y3</accession>
<dbReference type="OrthoDB" id="630188at2759"/>
<keyword evidence="2" id="KW-1185">Reference proteome</keyword>
<name>A0A9P7G1Y3_9AGAR</name>
<comment type="caution">
    <text evidence="1">The sequence shown here is derived from an EMBL/GenBank/DDBJ whole genome shotgun (WGS) entry which is preliminary data.</text>
</comment>
<evidence type="ECO:0000313" key="2">
    <source>
        <dbReference type="Proteomes" id="UP000775547"/>
    </source>
</evidence>
<gene>
    <name evidence="1" type="ORF">DXG03_005107</name>
</gene>
<dbReference type="EMBL" id="JABCKV010000303">
    <property type="protein sequence ID" value="KAG5641481.1"/>
    <property type="molecule type" value="Genomic_DNA"/>
</dbReference>
<organism evidence="1 2">
    <name type="scientific">Asterophora parasitica</name>
    <dbReference type="NCBI Taxonomy" id="117018"/>
    <lineage>
        <taxon>Eukaryota</taxon>
        <taxon>Fungi</taxon>
        <taxon>Dikarya</taxon>
        <taxon>Basidiomycota</taxon>
        <taxon>Agaricomycotina</taxon>
        <taxon>Agaricomycetes</taxon>
        <taxon>Agaricomycetidae</taxon>
        <taxon>Agaricales</taxon>
        <taxon>Tricholomatineae</taxon>
        <taxon>Lyophyllaceae</taxon>
        <taxon>Asterophora</taxon>
    </lineage>
</organism>
<dbReference type="AlphaFoldDB" id="A0A9P7G1Y3"/>
<reference evidence="1" key="1">
    <citation type="submission" date="2020-07" db="EMBL/GenBank/DDBJ databases">
        <authorList>
            <person name="Nieuwenhuis M."/>
            <person name="Van De Peppel L.J.J."/>
        </authorList>
    </citation>
    <scope>NUCLEOTIDE SEQUENCE</scope>
    <source>
        <strain evidence="1">AP01</strain>
        <tissue evidence="1">Mycelium</tissue>
    </source>
</reference>
<sequence>MTEKIQALEFSGFAGCASSREVDWHLASDNPAHYGRFPRAQSYRWSVGKADGCEGLEVFDKESVVRDMVEQGGWLLLGDSITEGHFFSLSCSLYPHVIATPTYTPNSYFDRAWPQNLYLNPDSPLVKDLFIPTGFDIAKTPLATFRRVDLLLTQEELEHIHEKLHPNTAANFSLFSKEAAWSLSPKEYLPIFLEGGYSTLVVSTGGHWTTTLFGGYGVGEPAPFKDAKPGLDGVIELFGHAMSSWADEVQEALADAARKDHGARKRQVLVRAYLPGHDNCHNIKLPWAEIQVPKGASYNWGSIWRYNEIFEVDPMILCTFELADP</sequence>
<evidence type="ECO:0000313" key="1">
    <source>
        <dbReference type="EMBL" id="KAG5641481.1"/>
    </source>
</evidence>
<protein>
    <submittedName>
        <fullName evidence="1">Uncharacterized protein</fullName>
    </submittedName>
</protein>
<dbReference type="Proteomes" id="UP000775547">
    <property type="component" value="Unassembled WGS sequence"/>
</dbReference>
<proteinExistence type="predicted"/>
<reference evidence="1" key="2">
    <citation type="submission" date="2021-10" db="EMBL/GenBank/DDBJ databases">
        <title>Phylogenomics reveals ancestral predisposition of the termite-cultivated fungus Termitomyces towards a domesticated lifestyle.</title>
        <authorList>
            <person name="Auxier B."/>
            <person name="Grum-Grzhimaylo A."/>
            <person name="Cardenas M.E."/>
            <person name="Lodge J.D."/>
            <person name="Laessoe T."/>
            <person name="Pedersen O."/>
            <person name="Smith M.E."/>
            <person name="Kuyper T.W."/>
            <person name="Franco-Molano E.A."/>
            <person name="Baroni T.J."/>
            <person name="Aanen D.K."/>
        </authorList>
    </citation>
    <scope>NUCLEOTIDE SEQUENCE</scope>
    <source>
        <strain evidence="1">AP01</strain>
        <tissue evidence="1">Mycelium</tissue>
    </source>
</reference>